<feature type="signal peptide" evidence="2">
    <location>
        <begin position="1"/>
        <end position="27"/>
    </location>
</feature>
<dbReference type="Proteomes" id="UP000249390">
    <property type="component" value="Unassembled WGS sequence"/>
</dbReference>
<feature type="region of interest" description="Disordered" evidence="1">
    <location>
        <begin position="109"/>
        <end position="186"/>
    </location>
</feature>
<dbReference type="PANTHER" id="PTHR34947:SF2">
    <property type="entry name" value="TRANSMEMBRANE PROTEIN"/>
    <property type="match status" value="1"/>
</dbReference>
<sequence length="207" mass="23583">MKNTEFHLPRMSFKVIFSVSVLSLALSQSCNPLFLAEELPFSFSSSFSFINQLLFRFSSSPNYVFLFCNGILVLIITNSGHFPGSQPPEKSAGSIPLQLHQEGSIFQEDEEGERAGQDESIIPGAHPDHQHHHRKEDDQEEEEDDAEDDAEDEDMELVVLGGGEHHESGGEEEEEDGRSDRLSDEEWDKKFDEFIKKMKQDFIIYNK</sequence>
<organism evidence="3 4">
    <name type="scientific">Cuscuta australis</name>
    <dbReference type="NCBI Taxonomy" id="267555"/>
    <lineage>
        <taxon>Eukaryota</taxon>
        <taxon>Viridiplantae</taxon>
        <taxon>Streptophyta</taxon>
        <taxon>Embryophyta</taxon>
        <taxon>Tracheophyta</taxon>
        <taxon>Spermatophyta</taxon>
        <taxon>Magnoliopsida</taxon>
        <taxon>eudicotyledons</taxon>
        <taxon>Gunneridae</taxon>
        <taxon>Pentapetalae</taxon>
        <taxon>asterids</taxon>
        <taxon>lamiids</taxon>
        <taxon>Solanales</taxon>
        <taxon>Convolvulaceae</taxon>
        <taxon>Cuscuteae</taxon>
        <taxon>Cuscuta</taxon>
        <taxon>Cuscuta subgen. Grammica</taxon>
        <taxon>Cuscuta sect. Cleistogrammica</taxon>
    </lineage>
</organism>
<dbReference type="EMBL" id="NQVE01000183">
    <property type="protein sequence ID" value="RAL41876.1"/>
    <property type="molecule type" value="Genomic_DNA"/>
</dbReference>
<comment type="caution">
    <text evidence="3">The sequence shown here is derived from an EMBL/GenBank/DDBJ whole genome shotgun (WGS) entry which is preliminary data.</text>
</comment>
<dbReference type="AlphaFoldDB" id="A0A328D8T5"/>
<keyword evidence="4" id="KW-1185">Reference proteome</keyword>
<gene>
    <name evidence="3" type="ORF">DM860_009058</name>
</gene>
<evidence type="ECO:0000256" key="1">
    <source>
        <dbReference type="SAM" id="MobiDB-lite"/>
    </source>
</evidence>
<evidence type="ECO:0000256" key="2">
    <source>
        <dbReference type="SAM" id="SignalP"/>
    </source>
</evidence>
<dbReference type="PROSITE" id="PS51257">
    <property type="entry name" value="PROKAR_LIPOPROTEIN"/>
    <property type="match status" value="1"/>
</dbReference>
<proteinExistence type="predicted"/>
<evidence type="ECO:0000313" key="4">
    <source>
        <dbReference type="Proteomes" id="UP000249390"/>
    </source>
</evidence>
<name>A0A328D8T5_9ASTE</name>
<protein>
    <recommendedName>
        <fullName evidence="5">DUF4408 domain-containing protein</fullName>
    </recommendedName>
</protein>
<accession>A0A328D8T5</accession>
<feature type="chain" id="PRO_5016361355" description="DUF4408 domain-containing protein" evidence="2">
    <location>
        <begin position="28"/>
        <end position="207"/>
    </location>
</feature>
<keyword evidence="2" id="KW-0732">Signal</keyword>
<dbReference type="PANTHER" id="PTHR34947">
    <property type="entry name" value="TRANSMEMBRANE PROTEIN"/>
    <property type="match status" value="1"/>
</dbReference>
<reference evidence="3 4" key="1">
    <citation type="submission" date="2018-06" db="EMBL/GenBank/DDBJ databases">
        <title>The Genome of Cuscuta australis (Dodder) Provides Insight into the Evolution of Plant Parasitism.</title>
        <authorList>
            <person name="Liu H."/>
        </authorList>
    </citation>
    <scope>NUCLEOTIDE SEQUENCE [LARGE SCALE GENOMIC DNA]</scope>
    <source>
        <strain evidence="4">cv. Yunnan</strain>
        <tissue evidence="3">Vines</tissue>
    </source>
</reference>
<evidence type="ECO:0008006" key="5">
    <source>
        <dbReference type="Google" id="ProtNLM"/>
    </source>
</evidence>
<evidence type="ECO:0000313" key="3">
    <source>
        <dbReference type="EMBL" id="RAL41876.1"/>
    </source>
</evidence>
<feature type="compositionally biased region" description="Acidic residues" evidence="1">
    <location>
        <begin position="138"/>
        <end position="156"/>
    </location>
</feature>